<dbReference type="SUPFAM" id="SSF47413">
    <property type="entry name" value="lambda repressor-like DNA-binding domains"/>
    <property type="match status" value="1"/>
</dbReference>
<dbReference type="AlphaFoldDB" id="A0A552EIL7"/>
<dbReference type="EMBL" id="SFBI01000136">
    <property type="protein sequence ID" value="TRU34263.1"/>
    <property type="molecule type" value="Genomic_DNA"/>
</dbReference>
<accession>A0A552EIL7</accession>
<sequence>MKEYTNFSEEFNKLGKERQASIKARASQIYLEELTLKYLQEKLSLSSSEFAKYLEVQQSIVPKLKQEQNLELNTLREVVNALGGTVEIIVKIPNKEPIIIGDYSETKCN</sequence>
<dbReference type="GO" id="GO:0003677">
    <property type="term" value="F:DNA binding"/>
    <property type="evidence" value="ECO:0007669"/>
    <property type="project" value="InterPro"/>
</dbReference>
<evidence type="ECO:0000313" key="2">
    <source>
        <dbReference type="Proteomes" id="UP000317708"/>
    </source>
</evidence>
<gene>
    <name evidence="1" type="ORF">EWV92_15650</name>
</gene>
<organism evidence="1 2">
    <name type="scientific">Microcystis aeruginosa Ma_MB_S_20031200_S102</name>
    <dbReference type="NCBI Taxonomy" id="2486254"/>
    <lineage>
        <taxon>Bacteria</taxon>
        <taxon>Bacillati</taxon>
        <taxon>Cyanobacteriota</taxon>
        <taxon>Cyanophyceae</taxon>
        <taxon>Oscillatoriophycideae</taxon>
        <taxon>Chroococcales</taxon>
        <taxon>Microcystaceae</taxon>
        <taxon>Microcystis</taxon>
    </lineage>
</organism>
<dbReference type="Gene3D" id="1.10.260.40">
    <property type="entry name" value="lambda repressor-like DNA-binding domains"/>
    <property type="match status" value="1"/>
</dbReference>
<evidence type="ECO:0000313" key="1">
    <source>
        <dbReference type="EMBL" id="TRU34263.1"/>
    </source>
</evidence>
<comment type="caution">
    <text evidence="1">The sequence shown here is derived from an EMBL/GenBank/DDBJ whole genome shotgun (WGS) entry which is preliminary data.</text>
</comment>
<dbReference type="Proteomes" id="UP000317708">
    <property type="component" value="Unassembled WGS sequence"/>
</dbReference>
<reference evidence="1 2" key="1">
    <citation type="submission" date="2019-01" db="EMBL/GenBank/DDBJ databases">
        <title>Coherence of Microcystis species and biogeography revealed through population genomics.</title>
        <authorList>
            <person name="Perez-Carrascal O.M."/>
            <person name="Terrat Y."/>
            <person name="Giani A."/>
            <person name="Fortin N."/>
            <person name="Tromas N."/>
            <person name="Shapiro B.J."/>
        </authorList>
    </citation>
    <scope>NUCLEOTIDE SEQUENCE [LARGE SCALE GENOMIC DNA]</scope>
    <source>
        <strain evidence="1">Ma_MB_S_20031200_S102</strain>
    </source>
</reference>
<dbReference type="InterPro" id="IPR010982">
    <property type="entry name" value="Lambda_DNA-bd_dom_sf"/>
</dbReference>
<protein>
    <submittedName>
        <fullName evidence="1">Transcriptional regulator</fullName>
    </submittedName>
</protein>
<proteinExistence type="predicted"/>
<name>A0A552EIL7_MICAE</name>